<name>A0AAW1YE27_RUBAR</name>
<reference evidence="2 3" key="1">
    <citation type="journal article" date="2023" name="G3 (Bethesda)">
        <title>A chromosome-length genome assembly and annotation of blackberry (Rubus argutus, cv. 'Hillquist').</title>
        <authorList>
            <person name="Bruna T."/>
            <person name="Aryal R."/>
            <person name="Dudchenko O."/>
            <person name="Sargent D.J."/>
            <person name="Mead D."/>
            <person name="Buti M."/>
            <person name="Cavallini A."/>
            <person name="Hytonen T."/>
            <person name="Andres J."/>
            <person name="Pham M."/>
            <person name="Weisz D."/>
            <person name="Mascagni F."/>
            <person name="Usai G."/>
            <person name="Natali L."/>
            <person name="Bassil N."/>
            <person name="Fernandez G.E."/>
            <person name="Lomsadze A."/>
            <person name="Armour M."/>
            <person name="Olukolu B."/>
            <person name="Poorten T."/>
            <person name="Britton C."/>
            <person name="Davik J."/>
            <person name="Ashrafi H."/>
            <person name="Aiden E.L."/>
            <person name="Borodovsky M."/>
            <person name="Worthington M."/>
        </authorList>
    </citation>
    <scope>NUCLEOTIDE SEQUENCE [LARGE SCALE GENOMIC DNA]</scope>
    <source>
        <strain evidence="2">PI 553951</strain>
    </source>
</reference>
<organism evidence="2 3">
    <name type="scientific">Rubus argutus</name>
    <name type="common">Southern blackberry</name>
    <dbReference type="NCBI Taxonomy" id="59490"/>
    <lineage>
        <taxon>Eukaryota</taxon>
        <taxon>Viridiplantae</taxon>
        <taxon>Streptophyta</taxon>
        <taxon>Embryophyta</taxon>
        <taxon>Tracheophyta</taxon>
        <taxon>Spermatophyta</taxon>
        <taxon>Magnoliopsida</taxon>
        <taxon>eudicotyledons</taxon>
        <taxon>Gunneridae</taxon>
        <taxon>Pentapetalae</taxon>
        <taxon>rosids</taxon>
        <taxon>fabids</taxon>
        <taxon>Rosales</taxon>
        <taxon>Rosaceae</taxon>
        <taxon>Rosoideae</taxon>
        <taxon>Rosoideae incertae sedis</taxon>
        <taxon>Rubus</taxon>
    </lineage>
</organism>
<dbReference type="PANTHER" id="PTHR34792">
    <property type="entry name" value="OS02G0121500 PROTEIN"/>
    <property type="match status" value="1"/>
</dbReference>
<evidence type="ECO:0000313" key="2">
    <source>
        <dbReference type="EMBL" id="KAK9946942.1"/>
    </source>
</evidence>
<dbReference type="InterPro" id="IPR040305">
    <property type="entry name" value="At1g75730-like"/>
</dbReference>
<dbReference type="AlphaFoldDB" id="A0AAW1YE27"/>
<dbReference type="Proteomes" id="UP001457282">
    <property type="component" value="Unassembled WGS sequence"/>
</dbReference>
<feature type="region of interest" description="Disordered" evidence="1">
    <location>
        <begin position="94"/>
        <end position="155"/>
    </location>
</feature>
<feature type="region of interest" description="Disordered" evidence="1">
    <location>
        <begin position="1"/>
        <end position="27"/>
    </location>
</feature>
<accession>A0AAW1YE27</accession>
<evidence type="ECO:0000313" key="3">
    <source>
        <dbReference type="Proteomes" id="UP001457282"/>
    </source>
</evidence>
<feature type="compositionally biased region" description="Basic residues" evidence="1">
    <location>
        <begin position="96"/>
        <end position="107"/>
    </location>
</feature>
<feature type="region of interest" description="Disordered" evidence="1">
    <location>
        <begin position="173"/>
        <end position="209"/>
    </location>
</feature>
<evidence type="ECO:0000256" key="1">
    <source>
        <dbReference type="SAM" id="MobiDB-lite"/>
    </source>
</evidence>
<protein>
    <submittedName>
        <fullName evidence="2">Uncharacterized protein</fullName>
    </submittedName>
</protein>
<sequence length="739" mass="79878">MDKLARDGRRGAIRLKQSSGHRPLAGFDGGDLAQLKKERIRKLSAIGRGATSTLHEGCQMGCVVSDGEDELPSKRLKLPTKFLDACNGAHQASVPRKLRSAVKKRHRESTSPLINSRKLMSGTESLNGDGLKNPYSKQGSPDRSPKEALSGSITKEEEEVVETLYALAGLVFPNNEANGNSKRGSESLDANASALPESKNSPTPPVGDVKLDPVFPCRATSSSSPSFVGVAKGTDQVNVLNKPSTQHQPELPNSGKLCMDSNNNVPQNQMNISSVSAKVEQCNEKAFGNAVNFSDPSQLSLDSRLKQTVQQETSVFGRKQEIALELDTNIGSQVEPHDIVQESKKKGSGLWPGLSSNVSHGARNDSPSLHYFRCPAATMPPWLDAALSTSRASVQNGSSFAKVTKVVNGRRSCKKCAAHVYISHLIQSLQISESKDKLMLQPNQMRALEGSKQGALLGVNIYKNVKNGVNEVVSGSSISSSTAKNGTLQHRKLLQDQPLSTLASGPYTSPKQIFNFLSLSAGGDSLETNDSFSRGRYGLEPSSQAQVPYFHSPVQHHNLIPFSLPQSRYNSSTCLDMPSVARQGQLQLPSYGNPFCGTQANSTALTKQPPQQQHLHQQQQLQQRLWAAQLAAQYRPAGTVAATAPFPSWQNAKQETCTLIQCGQALLSPSPSTLELVGPKYAPLSQQQQQQLMAVTSSFPPGRVKRADHHLPSLYEETTVGGYRAANALPLQLLCNERL</sequence>
<dbReference type="PANTHER" id="PTHR34792:SF1">
    <property type="entry name" value="OS02G0121500 PROTEIN"/>
    <property type="match status" value="1"/>
</dbReference>
<comment type="caution">
    <text evidence="2">The sequence shown here is derived from an EMBL/GenBank/DDBJ whole genome shotgun (WGS) entry which is preliminary data.</text>
</comment>
<proteinExistence type="predicted"/>
<dbReference type="EMBL" id="JBEDUW010000002">
    <property type="protein sequence ID" value="KAK9946942.1"/>
    <property type="molecule type" value="Genomic_DNA"/>
</dbReference>
<keyword evidence="3" id="KW-1185">Reference proteome</keyword>
<gene>
    <name evidence="2" type="ORF">M0R45_012379</name>
</gene>
<feature type="compositionally biased region" description="Basic and acidic residues" evidence="1">
    <location>
        <begin position="1"/>
        <end position="10"/>
    </location>
</feature>